<keyword evidence="2" id="KW-0238">DNA-binding</keyword>
<keyword evidence="3" id="KW-0804">Transcription</keyword>
<evidence type="ECO:0000256" key="3">
    <source>
        <dbReference type="ARBA" id="ARBA00023163"/>
    </source>
</evidence>
<dbReference type="InterPro" id="IPR036388">
    <property type="entry name" value="WH-like_DNA-bd_sf"/>
</dbReference>
<evidence type="ECO:0000256" key="2">
    <source>
        <dbReference type="ARBA" id="ARBA00023125"/>
    </source>
</evidence>
<dbReference type="AlphaFoldDB" id="A0A1J4MZI4"/>
<keyword evidence="6" id="KW-1185">Reference proteome</keyword>
<evidence type="ECO:0000313" key="5">
    <source>
        <dbReference type="EMBL" id="OIJ23688.1"/>
    </source>
</evidence>
<accession>A0A1J4MZI4</accession>
<evidence type="ECO:0000259" key="4">
    <source>
        <dbReference type="PROSITE" id="PS50043"/>
    </source>
</evidence>
<dbReference type="Pfam" id="PF00196">
    <property type="entry name" value="GerE"/>
    <property type="match status" value="1"/>
</dbReference>
<dbReference type="Proteomes" id="UP000033772">
    <property type="component" value="Unassembled WGS sequence"/>
</dbReference>
<dbReference type="OrthoDB" id="3777240at2"/>
<dbReference type="STRING" id="1844.UG56_026655"/>
<dbReference type="CDD" id="cd06170">
    <property type="entry name" value="LuxR_C_like"/>
    <property type="match status" value="1"/>
</dbReference>
<comment type="caution">
    <text evidence="5">The sequence shown here is derived from an EMBL/GenBank/DDBJ whole genome shotgun (WGS) entry which is preliminary data.</text>
</comment>
<evidence type="ECO:0000313" key="6">
    <source>
        <dbReference type="Proteomes" id="UP000033772"/>
    </source>
</evidence>
<dbReference type="SUPFAM" id="SSF46894">
    <property type="entry name" value="C-terminal effector domain of the bipartite response regulators"/>
    <property type="match status" value="1"/>
</dbReference>
<protein>
    <recommendedName>
        <fullName evidence="4">HTH luxR-type domain-containing protein</fullName>
    </recommendedName>
</protein>
<dbReference type="PANTHER" id="PTHR44688:SF16">
    <property type="entry name" value="DNA-BINDING TRANSCRIPTIONAL ACTIVATOR DEVR_DOSR"/>
    <property type="match status" value="1"/>
</dbReference>
<evidence type="ECO:0000256" key="1">
    <source>
        <dbReference type="ARBA" id="ARBA00023015"/>
    </source>
</evidence>
<dbReference type="GO" id="GO:0003677">
    <property type="term" value="F:DNA binding"/>
    <property type="evidence" value="ECO:0007669"/>
    <property type="project" value="UniProtKB-KW"/>
</dbReference>
<dbReference type="GO" id="GO:0006355">
    <property type="term" value="P:regulation of DNA-templated transcription"/>
    <property type="evidence" value="ECO:0007669"/>
    <property type="project" value="InterPro"/>
</dbReference>
<dbReference type="InterPro" id="IPR016032">
    <property type="entry name" value="Sig_transdc_resp-reg_C-effctor"/>
</dbReference>
<keyword evidence="1" id="KW-0805">Transcription regulation</keyword>
<dbReference type="SUPFAM" id="SSF52172">
    <property type="entry name" value="CheY-like"/>
    <property type="match status" value="1"/>
</dbReference>
<dbReference type="PANTHER" id="PTHR44688">
    <property type="entry name" value="DNA-BINDING TRANSCRIPTIONAL ACTIVATOR DEVR_DOSR"/>
    <property type="match status" value="1"/>
</dbReference>
<dbReference type="EMBL" id="JZDQ02000059">
    <property type="protein sequence ID" value="OIJ23688.1"/>
    <property type="molecule type" value="Genomic_DNA"/>
</dbReference>
<proteinExistence type="predicted"/>
<reference evidence="5" key="1">
    <citation type="submission" date="2016-10" db="EMBL/GenBank/DDBJ databases">
        <title>Draft Genome Sequence of Nocardioides luteus Strain BAFB, an Alkane-Degrading Bacterium Isolated from JP-7 Polluted Soil.</title>
        <authorList>
            <person name="Brown L."/>
            <person name="Ruiz O.N."/>
            <person name="Gunasekera T."/>
        </authorList>
    </citation>
    <scope>NUCLEOTIDE SEQUENCE [LARGE SCALE GENOMIC DNA]</scope>
    <source>
        <strain evidence="5">BAFB</strain>
    </source>
</reference>
<name>A0A1J4MZI4_9ACTN</name>
<dbReference type="PROSITE" id="PS00622">
    <property type="entry name" value="HTH_LUXR_1"/>
    <property type="match status" value="1"/>
</dbReference>
<dbReference type="PROSITE" id="PS50043">
    <property type="entry name" value="HTH_LUXR_2"/>
    <property type="match status" value="1"/>
</dbReference>
<dbReference type="InterPro" id="IPR000792">
    <property type="entry name" value="Tscrpt_reg_LuxR_C"/>
</dbReference>
<dbReference type="SMART" id="SM00421">
    <property type="entry name" value="HTH_LUXR"/>
    <property type="match status" value="1"/>
</dbReference>
<dbReference type="PRINTS" id="PR00038">
    <property type="entry name" value="HTHLUXR"/>
</dbReference>
<dbReference type="Gene3D" id="1.10.10.10">
    <property type="entry name" value="Winged helix-like DNA-binding domain superfamily/Winged helix DNA-binding domain"/>
    <property type="match status" value="1"/>
</dbReference>
<feature type="domain" description="HTH luxR-type" evidence="4">
    <location>
        <begin position="150"/>
        <end position="215"/>
    </location>
</feature>
<dbReference type="RefSeq" id="WP_052693949.1">
    <property type="nucleotide sequence ID" value="NZ_JZDQ02000059.1"/>
</dbReference>
<dbReference type="InterPro" id="IPR011006">
    <property type="entry name" value="CheY-like_superfamily"/>
</dbReference>
<sequence length="220" mass="23541">MAGSTARLRVAVSADETMTLDAVRVALDERGITVTATAATDADPADLLLGDPATWLVVTALDDWPQLDRVCALVRGVRLPGVALTTAPRGGLWGALIEAGLVEVLPADTDSDTIEGSLRDAAEGRRGHSPAEIEGLVAQWHLMRDGRERMRRLIASLTVREHEVLDLLYDGASVAEIAARFGVAQTTVRTQVKAILRKFGVGSQLAAVAAYDRFLRPHQS</sequence>
<gene>
    <name evidence="5" type="ORF">UG56_026655</name>
</gene>
<organism evidence="5 6">
    <name type="scientific">Nocardioides luteus</name>
    <dbReference type="NCBI Taxonomy" id="1844"/>
    <lineage>
        <taxon>Bacteria</taxon>
        <taxon>Bacillati</taxon>
        <taxon>Actinomycetota</taxon>
        <taxon>Actinomycetes</taxon>
        <taxon>Propionibacteriales</taxon>
        <taxon>Nocardioidaceae</taxon>
        <taxon>Nocardioides</taxon>
    </lineage>
</organism>